<evidence type="ECO:0000313" key="1">
    <source>
        <dbReference type="EMBL" id="KAJ2974928.1"/>
    </source>
</evidence>
<protein>
    <submittedName>
        <fullName evidence="1">Uncharacterized protein</fullName>
    </submittedName>
</protein>
<sequence length="437" mass="49769">MHYEHLESPREKRVRDRIGDNYLGLIDYKHKYYSITFQPRGIRHTQDRVVTDNWNVWGKTWLFFAVFDGHLGPATADYASKALPAAIYRRFCTFVRSIGGRLDRSNLHANQQHVTDILKDEVNEFDKGIGDALQSICPCPWELDEQAARQLISQHPEIVKRAFGGTTVAMTLINLEERFMWTVGVGDSSVGLSFVDNSGNTCVRRLFKLHTCKNPQEYYRITMAHPYPEYPVIENARILDWLERACGMYGYEDLTCALTSNFRSLAIDDFSLKLHAWYLASLLQYAAGETNIPFSKRVPRIRTPPYVVSEPSVEFTDLQPFWNKGGYLFLFTDGVDDLVDDYWTFNIPEHGKADHDEVVGGLLADQIDPQIESVLGHKVIPKGSGREGNRATDVLGNLLGGTNVDRLEMAIDMGRLQRYGSKYNVNDVTIVVWSLTE</sequence>
<organism evidence="1 2">
    <name type="scientific">Trametes sanguinea</name>
    <dbReference type="NCBI Taxonomy" id="158606"/>
    <lineage>
        <taxon>Eukaryota</taxon>
        <taxon>Fungi</taxon>
        <taxon>Dikarya</taxon>
        <taxon>Basidiomycota</taxon>
        <taxon>Agaricomycotina</taxon>
        <taxon>Agaricomycetes</taxon>
        <taxon>Polyporales</taxon>
        <taxon>Polyporaceae</taxon>
        <taxon>Trametes</taxon>
    </lineage>
</organism>
<reference evidence="1" key="1">
    <citation type="submission" date="2022-08" db="EMBL/GenBank/DDBJ databases">
        <title>Genome Sequence of Pycnoporus sanguineus.</title>
        <authorList>
            <person name="Buettner E."/>
        </authorList>
    </citation>
    <scope>NUCLEOTIDE SEQUENCE</scope>
    <source>
        <strain evidence="1">CG-C14</strain>
    </source>
</reference>
<dbReference type="EMBL" id="JANSHE010004765">
    <property type="protein sequence ID" value="KAJ2974928.1"/>
    <property type="molecule type" value="Genomic_DNA"/>
</dbReference>
<gene>
    <name evidence="1" type="ORF">NUW54_g11814</name>
</gene>
<name>A0ACC1N901_9APHY</name>
<comment type="caution">
    <text evidence="1">The sequence shown here is derived from an EMBL/GenBank/DDBJ whole genome shotgun (WGS) entry which is preliminary data.</text>
</comment>
<accession>A0ACC1N901</accession>
<keyword evidence="2" id="KW-1185">Reference proteome</keyword>
<proteinExistence type="predicted"/>
<evidence type="ECO:0000313" key="2">
    <source>
        <dbReference type="Proteomes" id="UP001144978"/>
    </source>
</evidence>
<dbReference type="Proteomes" id="UP001144978">
    <property type="component" value="Unassembled WGS sequence"/>
</dbReference>